<reference evidence="2 3" key="1">
    <citation type="journal article" date="2008" name="Appl. Environ. Microbiol.">
        <title>Genome of the epsilonproteobacterial chemolithoautotroph Sulfurimonas denitrificans.</title>
        <authorList>
            <person name="Sievert S.M."/>
            <person name="Scott K.M."/>
            <person name="Klotz M.G."/>
            <person name="Chain P.S.G."/>
            <person name="Hauser L.J."/>
            <person name="Hemp J."/>
            <person name="Huegler M."/>
            <person name="Land M."/>
            <person name="Lapidus A."/>
            <person name="Larimer F.W."/>
            <person name="Lucas S."/>
            <person name="Malfatti S.A."/>
            <person name="Meyer F."/>
            <person name="Paulsen I.T."/>
            <person name="Ren Q."/>
            <person name="Simon J."/>
            <person name="Bailey K."/>
            <person name="Diaz E."/>
            <person name="Fitzpatrick K.A."/>
            <person name="Glover B."/>
            <person name="Gwatney N."/>
            <person name="Korajkic A."/>
            <person name="Long A."/>
            <person name="Mobberley J.M."/>
            <person name="Pantry S.N."/>
            <person name="Pazder G."/>
            <person name="Peterson S."/>
            <person name="Quintanilla J.D."/>
            <person name="Sprinkle R."/>
            <person name="Stephens J."/>
            <person name="Thomas P."/>
            <person name="Vaughn R."/>
            <person name="Weber M.J."/>
            <person name="Wooten L.L."/>
        </authorList>
    </citation>
    <scope>NUCLEOTIDE SEQUENCE [LARGE SCALE GENOMIC DNA]</scope>
    <source>
        <strain evidence="3">ATCC 33889 / DSM 1251</strain>
    </source>
</reference>
<dbReference type="eggNOG" id="COG4314">
    <property type="taxonomic scope" value="Bacteria"/>
</dbReference>
<dbReference type="EMBL" id="CP000153">
    <property type="protein sequence ID" value="ABB44586.1"/>
    <property type="molecule type" value="Genomic_DNA"/>
</dbReference>
<dbReference type="Pfam" id="PF05573">
    <property type="entry name" value="NosL"/>
    <property type="match status" value="1"/>
</dbReference>
<dbReference type="RefSeq" id="WP_011372938.1">
    <property type="nucleotide sequence ID" value="NC_007575.1"/>
</dbReference>
<accession>Q30QZ5</accession>
<dbReference type="PANTHER" id="PTHR41247">
    <property type="entry name" value="HTH-TYPE TRANSCRIPTIONAL REPRESSOR YCNK"/>
    <property type="match status" value="1"/>
</dbReference>
<dbReference type="InterPro" id="IPR008719">
    <property type="entry name" value="N2O_reductase_NosL"/>
</dbReference>
<dbReference type="OrthoDB" id="5372743at2"/>
<proteinExistence type="predicted"/>
<dbReference type="KEGG" id="tdn:Suden_1308"/>
<dbReference type="Gene3D" id="3.30.70.2050">
    <property type="match status" value="1"/>
</dbReference>
<feature type="chain" id="PRO_5004219581" description="NosL" evidence="1">
    <location>
        <begin position="22"/>
        <end position="156"/>
    </location>
</feature>
<dbReference type="AlphaFoldDB" id="Q30QZ5"/>
<organism evidence="2 3">
    <name type="scientific">Sulfurimonas denitrificans (strain ATCC 33889 / DSM 1251)</name>
    <name type="common">Thiomicrospira denitrificans (strain ATCC 33889 / DSM 1251)</name>
    <dbReference type="NCBI Taxonomy" id="326298"/>
    <lineage>
        <taxon>Bacteria</taxon>
        <taxon>Pseudomonadati</taxon>
        <taxon>Campylobacterota</taxon>
        <taxon>Epsilonproteobacteria</taxon>
        <taxon>Campylobacterales</taxon>
        <taxon>Sulfurimonadaceae</taxon>
        <taxon>Sulfurimonas</taxon>
    </lineage>
</organism>
<evidence type="ECO:0000313" key="3">
    <source>
        <dbReference type="Proteomes" id="UP000002714"/>
    </source>
</evidence>
<gene>
    <name evidence="2" type="ordered locus">Suden_1308</name>
</gene>
<dbReference type="Proteomes" id="UP000002714">
    <property type="component" value="Chromosome"/>
</dbReference>
<dbReference type="HOGENOM" id="CLU_096026_1_1_7"/>
<name>Q30QZ5_SULDN</name>
<evidence type="ECO:0008006" key="4">
    <source>
        <dbReference type="Google" id="ProtNLM"/>
    </source>
</evidence>
<evidence type="ECO:0000313" key="2">
    <source>
        <dbReference type="EMBL" id="ABB44586.1"/>
    </source>
</evidence>
<feature type="signal peptide" evidence="1">
    <location>
        <begin position="1"/>
        <end position="21"/>
    </location>
</feature>
<dbReference type="SUPFAM" id="SSF160387">
    <property type="entry name" value="NosL/MerB-like"/>
    <property type="match status" value="1"/>
</dbReference>
<protein>
    <recommendedName>
        <fullName evidence="4">NosL</fullName>
    </recommendedName>
</protein>
<sequence>MKKILLACVLLSSLLFSYSMDYDKESECLVRKIKVHKGPQWVSKIELLDGKKLFFSSPKSMFEFYHQPGRWFDIGVKSEDDFKEILVMDYNSLQPINAKGAFYVYGSSVTSPAGDDLVPFKSYEDAQAFAKKYNGKRVFAFSDVKESLIRLLNNKL</sequence>
<dbReference type="PANTHER" id="PTHR41247:SF1">
    <property type="entry name" value="HTH-TYPE TRANSCRIPTIONAL REPRESSOR YCNK"/>
    <property type="match status" value="1"/>
</dbReference>
<keyword evidence="1" id="KW-0732">Signal</keyword>
<evidence type="ECO:0000256" key="1">
    <source>
        <dbReference type="SAM" id="SignalP"/>
    </source>
</evidence>
<dbReference type="STRING" id="326298.Suden_1308"/>
<keyword evidence="3" id="KW-1185">Reference proteome</keyword>